<evidence type="ECO:0000313" key="2">
    <source>
        <dbReference type="EMBL" id="EMP38894.1"/>
    </source>
</evidence>
<proteinExistence type="predicted"/>
<accession>M7BNS4</accession>
<sequence length="169" mass="18012">MPHTAEAAGRDRKRKYKKLVQRLSGEGAAEEDRCFFCATGAGSQGEPLLPRGLAKFLETPAPPDAEELLPLPLAVYPAETEDDPWMQVHPRGRVGRSTGEPDYRLAVVPPETRSALGWPGVQFLTRTPGRKGILAAPVSTADRAIKSTVGGAALAPQSSQKQPACPHGP</sequence>
<dbReference type="AlphaFoldDB" id="M7BNS4"/>
<protein>
    <submittedName>
        <fullName evidence="2">Uncharacterized protein</fullName>
    </submittedName>
</protein>
<reference evidence="3" key="1">
    <citation type="journal article" date="2013" name="Nat. Genet.">
        <title>The draft genomes of soft-shell turtle and green sea turtle yield insights into the development and evolution of the turtle-specific body plan.</title>
        <authorList>
            <person name="Wang Z."/>
            <person name="Pascual-Anaya J."/>
            <person name="Zadissa A."/>
            <person name="Li W."/>
            <person name="Niimura Y."/>
            <person name="Huang Z."/>
            <person name="Li C."/>
            <person name="White S."/>
            <person name="Xiong Z."/>
            <person name="Fang D."/>
            <person name="Wang B."/>
            <person name="Ming Y."/>
            <person name="Chen Y."/>
            <person name="Zheng Y."/>
            <person name="Kuraku S."/>
            <person name="Pignatelli M."/>
            <person name="Herrero J."/>
            <person name="Beal K."/>
            <person name="Nozawa M."/>
            <person name="Li Q."/>
            <person name="Wang J."/>
            <person name="Zhang H."/>
            <person name="Yu L."/>
            <person name="Shigenobu S."/>
            <person name="Wang J."/>
            <person name="Liu J."/>
            <person name="Flicek P."/>
            <person name="Searle S."/>
            <person name="Wang J."/>
            <person name="Kuratani S."/>
            <person name="Yin Y."/>
            <person name="Aken B."/>
            <person name="Zhang G."/>
            <person name="Irie N."/>
        </authorList>
    </citation>
    <scope>NUCLEOTIDE SEQUENCE [LARGE SCALE GENOMIC DNA]</scope>
</reference>
<organism evidence="2 3">
    <name type="scientific">Chelonia mydas</name>
    <name type="common">Green sea-turtle</name>
    <name type="synonym">Chelonia agassizi</name>
    <dbReference type="NCBI Taxonomy" id="8469"/>
    <lineage>
        <taxon>Eukaryota</taxon>
        <taxon>Metazoa</taxon>
        <taxon>Chordata</taxon>
        <taxon>Craniata</taxon>
        <taxon>Vertebrata</taxon>
        <taxon>Euteleostomi</taxon>
        <taxon>Archelosauria</taxon>
        <taxon>Testudinata</taxon>
        <taxon>Testudines</taxon>
        <taxon>Cryptodira</taxon>
        <taxon>Durocryptodira</taxon>
        <taxon>Americhelydia</taxon>
        <taxon>Chelonioidea</taxon>
        <taxon>Cheloniidae</taxon>
        <taxon>Chelonia</taxon>
    </lineage>
</organism>
<name>M7BNS4_CHEMY</name>
<keyword evidence="3" id="KW-1185">Reference proteome</keyword>
<dbReference type="Proteomes" id="UP000031443">
    <property type="component" value="Unassembled WGS sequence"/>
</dbReference>
<feature type="region of interest" description="Disordered" evidence="1">
    <location>
        <begin position="149"/>
        <end position="169"/>
    </location>
</feature>
<evidence type="ECO:0000313" key="3">
    <source>
        <dbReference type="Proteomes" id="UP000031443"/>
    </source>
</evidence>
<gene>
    <name evidence="2" type="ORF">UY3_03934</name>
</gene>
<feature type="region of interest" description="Disordered" evidence="1">
    <location>
        <begin position="82"/>
        <end position="102"/>
    </location>
</feature>
<evidence type="ECO:0000256" key="1">
    <source>
        <dbReference type="SAM" id="MobiDB-lite"/>
    </source>
</evidence>
<dbReference type="EMBL" id="KB518361">
    <property type="protein sequence ID" value="EMP38894.1"/>
    <property type="molecule type" value="Genomic_DNA"/>
</dbReference>